<evidence type="ECO:0000256" key="11">
    <source>
        <dbReference type="SAM" id="Phobius"/>
    </source>
</evidence>
<keyword evidence="9 11" id="KW-0472">Membrane</keyword>
<evidence type="ECO:0000256" key="4">
    <source>
        <dbReference type="ARBA" id="ARBA00022475"/>
    </source>
</evidence>
<dbReference type="GO" id="GO:0050897">
    <property type="term" value="F:cobalt ion binding"/>
    <property type="evidence" value="ECO:0007669"/>
    <property type="project" value="TreeGrafter"/>
</dbReference>
<feature type="compositionally biased region" description="Polar residues" evidence="10">
    <location>
        <begin position="96"/>
        <end position="107"/>
    </location>
</feature>
<keyword evidence="14" id="KW-1185">Reference proteome</keyword>
<dbReference type="SUPFAM" id="SSF143865">
    <property type="entry name" value="CorA soluble domain-like"/>
    <property type="match status" value="1"/>
</dbReference>
<proteinExistence type="inferred from homology"/>
<dbReference type="SUPFAM" id="SSF144083">
    <property type="entry name" value="Magnesium transport protein CorA, transmembrane region"/>
    <property type="match status" value="1"/>
</dbReference>
<reference evidence="13 14" key="1">
    <citation type="submission" date="2019-02" db="EMBL/GenBank/DDBJ databases">
        <title>Genome sequencing of the rare red list fungi Dentipellis fragilis.</title>
        <authorList>
            <person name="Buettner E."/>
            <person name="Kellner H."/>
        </authorList>
    </citation>
    <scope>NUCLEOTIDE SEQUENCE [LARGE SCALE GENOMIC DNA]</scope>
    <source>
        <strain evidence="13 14">DSM 105465</strain>
    </source>
</reference>
<evidence type="ECO:0000313" key="14">
    <source>
        <dbReference type="Proteomes" id="UP000298327"/>
    </source>
</evidence>
<organism evidence="13 14">
    <name type="scientific">Dentipellis fragilis</name>
    <dbReference type="NCBI Taxonomy" id="205917"/>
    <lineage>
        <taxon>Eukaryota</taxon>
        <taxon>Fungi</taxon>
        <taxon>Dikarya</taxon>
        <taxon>Basidiomycota</taxon>
        <taxon>Agaricomycotina</taxon>
        <taxon>Agaricomycetes</taxon>
        <taxon>Russulales</taxon>
        <taxon>Hericiaceae</taxon>
        <taxon>Dentipellis</taxon>
    </lineage>
</organism>
<keyword evidence="8 11" id="KW-1133">Transmembrane helix</keyword>
<evidence type="ECO:0000256" key="1">
    <source>
        <dbReference type="ARBA" id="ARBA00004651"/>
    </source>
</evidence>
<feature type="region of interest" description="Disordered" evidence="10">
    <location>
        <begin position="65"/>
        <end position="110"/>
    </location>
</feature>
<dbReference type="Pfam" id="PF00364">
    <property type="entry name" value="Biotin_lipoyl"/>
    <property type="match status" value="1"/>
</dbReference>
<keyword evidence="4" id="KW-1003">Cell membrane</keyword>
<dbReference type="Gene3D" id="1.20.58.340">
    <property type="entry name" value="Magnesium transport protein CorA, transmembrane region"/>
    <property type="match status" value="2"/>
</dbReference>
<dbReference type="STRING" id="205917.A0A4Y9Y322"/>
<dbReference type="InterPro" id="IPR045861">
    <property type="entry name" value="CorA_cytoplasmic_dom"/>
</dbReference>
<evidence type="ECO:0000256" key="6">
    <source>
        <dbReference type="ARBA" id="ARBA00022823"/>
    </source>
</evidence>
<dbReference type="GO" id="GO:0005886">
    <property type="term" value="C:plasma membrane"/>
    <property type="evidence" value="ECO:0007669"/>
    <property type="project" value="UniProtKB-SubCell"/>
</dbReference>
<evidence type="ECO:0000256" key="7">
    <source>
        <dbReference type="ARBA" id="ARBA00022946"/>
    </source>
</evidence>
<dbReference type="GO" id="GO:0000287">
    <property type="term" value="F:magnesium ion binding"/>
    <property type="evidence" value="ECO:0007669"/>
    <property type="project" value="TreeGrafter"/>
</dbReference>
<name>A0A4Y9Y322_9AGAM</name>
<dbReference type="InterPro" id="IPR003016">
    <property type="entry name" value="2-oxoA_DH_lipoyl-BS"/>
</dbReference>
<dbReference type="Pfam" id="PF01544">
    <property type="entry name" value="CorA"/>
    <property type="match status" value="1"/>
</dbReference>
<dbReference type="SUPFAM" id="SSF51230">
    <property type="entry name" value="Single hybrid motif"/>
    <property type="match status" value="1"/>
</dbReference>
<dbReference type="OrthoDB" id="165352at2759"/>
<dbReference type="PROSITE" id="PS00189">
    <property type="entry name" value="LIPOYL"/>
    <property type="match status" value="1"/>
</dbReference>
<comment type="subcellular location">
    <subcellularLocation>
        <location evidence="1">Cell membrane</location>
        <topology evidence="1">Multi-pass membrane protein</topology>
    </subcellularLocation>
</comment>
<dbReference type="PANTHER" id="PTHR46494">
    <property type="entry name" value="CORA FAMILY METAL ION TRANSPORTER (EUROFUNG)"/>
    <property type="match status" value="1"/>
</dbReference>
<protein>
    <recommendedName>
        <fullName evidence="12">Lipoyl-binding domain-containing protein</fullName>
    </recommendedName>
</protein>
<dbReference type="PROSITE" id="PS50968">
    <property type="entry name" value="BIOTINYL_LIPOYL"/>
    <property type="match status" value="1"/>
</dbReference>
<dbReference type="InterPro" id="IPR000089">
    <property type="entry name" value="Biotin_lipoyl"/>
</dbReference>
<feature type="domain" description="Lipoyl-binding" evidence="12">
    <location>
        <begin position="1"/>
        <end position="74"/>
    </location>
</feature>
<dbReference type="GO" id="GO:0015087">
    <property type="term" value="F:cobalt ion transmembrane transporter activity"/>
    <property type="evidence" value="ECO:0007669"/>
    <property type="project" value="TreeGrafter"/>
</dbReference>
<evidence type="ECO:0000256" key="9">
    <source>
        <dbReference type="ARBA" id="ARBA00023136"/>
    </source>
</evidence>
<dbReference type="PANTHER" id="PTHR46494:SF1">
    <property type="entry name" value="CORA FAMILY METAL ION TRANSPORTER (EUROFUNG)"/>
    <property type="match status" value="1"/>
</dbReference>
<dbReference type="InterPro" id="IPR045863">
    <property type="entry name" value="CorA_TM1_TM2"/>
</dbReference>
<evidence type="ECO:0000256" key="3">
    <source>
        <dbReference type="ARBA" id="ARBA00022448"/>
    </source>
</evidence>
<evidence type="ECO:0000256" key="5">
    <source>
        <dbReference type="ARBA" id="ARBA00022692"/>
    </source>
</evidence>
<keyword evidence="3" id="KW-0813">Transport</keyword>
<dbReference type="CDD" id="cd06849">
    <property type="entry name" value="lipoyl_domain"/>
    <property type="match status" value="1"/>
</dbReference>
<dbReference type="AlphaFoldDB" id="A0A4Y9Y322"/>
<dbReference type="Gene3D" id="2.40.50.100">
    <property type="match status" value="1"/>
</dbReference>
<evidence type="ECO:0000256" key="10">
    <source>
        <dbReference type="SAM" id="MobiDB-lite"/>
    </source>
</evidence>
<dbReference type="InterPro" id="IPR002523">
    <property type="entry name" value="MgTranspt_CorA/ZnTranspt_ZntB"/>
</dbReference>
<keyword evidence="7" id="KW-0809">Transit peptide</keyword>
<dbReference type="InterPro" id="IPR011053">
    <property type="entry name" value="Single_hybrid_motif"/>
</dbReference>
<comment type="similarity">
    <text evidence="2">Belongs to the CorA metal ion transporter (MIT) (TC 1.A.35) family.</text>
</comment>
<feature type="compositionally biased region" description="Polar residues" evidence="10">
    <location>
        <begin position="70"/>
        <end position="87"/>
    </location>
</feature>
<accession>A0A4Y9Y322</accession>
<evidence type="ECO:0000256" key="2">
    <source>
        <dbReference type="ARBA" id="ARBA00009765"/>
    </source>
</evidence>
<feature type="transmembrane region" description="Helical" evidence="11">
    <location>
        <begin position="605"/>
        <end position="624"/>
    </location>
</feature>
<evidence type="ECO:0000256" key="8">
    <source>
        <dbReference type="ARBA" id="ARBA00022989"/>
    </source>
</evidence>
<dbReference type="Gene3D" id="3.30.460.20">
    <property type="entry name" value="CorA soluble domain-like"/>
    <property type="match status" value="1"/>
</dbReference>
<keyword evidence="6" id="KW-0450">Lipoyl</keyword>
<evidence type="ECO:0000313" key="13">
    <source>
        <dbReference type="EMBL" id="TFY56173.1"/>
    </source>
</evidence>
<dbReference type="GO" id="GO:0015095">
    <property type="term" value="F:magnesium ion transmembrane transporter activity"/>
    <property type="evidence" value="ECO:0007669"/>
    <property type="project" value="TreeGrafter"/>
</dbReference>
<feature type="transmembrane region" description="Helical" evidence="11">
    <location>
        <begin position="572"/>
        <end position="593"/>
    </location>
</feature>
<dbReference type="EMBL" id="SEOQ01000850">
    <property type="protein sequence ID" value="TFY56173.1"/>
    <property type="molecule type" value="Genomic_DNA"/>
</dbReference>
<keyword evidence="5 11" id="KW-0812">Transmembrane</keyword>
<dbReference type="Proteomes" id="UP000298327">
    <property type="component" value="Unassembled WGS sequence"/>
</dbReference>
<sequence length="743" mass="82523">MPAMSPTMDEGGISSWKLKEGDSFTAGDVLVEIETDKATIDVEAQEDGILGKILTIHNGRRLTAPRTSLLEKSSPCSPKKGTTSPTSKHPRRSPRSARNPTVRTTHATPKDRFRASVRKVIAMHRTSTMMSRGNVGAEPGIDVRRSSAFMTYGHIRQKCVIDIVDYSPLRASSGRMTNTEFVRYLQDPKASEREPWVRVRWINVGGISWDVISALALKYDLHPLALEDLLHQRGHSRSKSDYYPQHLFIRTLCHTLASAPTQYNPGPSYAGGGTPSSTMSGKTFTNLPRSASPVQMDEKIGIADESEENLDGYGDGDGLALEPELESAPRRRGWFGRRRTTADSEHGGKPSSILAKKRKQAATAITLDQLKKGERVNVHIAPMCLFLLRDGTVISIHPDANLDLTAPIAGRVRQRDTSLRKTADASLLVESLLDLIVDSALEIVDEYHTRINKLERQILIKPKVKTVRDLHILSGDLILHKRTLGPIKTLVYGLRRYDVDRCAALIDSSKPTEDQKVVGFMSHKSKIYLADVHDHMEYVLTSLDMYADMSENLINYTFNMASYEMNEVMRRLTLVTIVCLPLTLLTGYFGMNFNVMWSVQQHSDVLFWIIALPVMAIVIPMFVYPDFQRMVHYISKHTDASPGVPRSTSTNKHTPAYTHVLNPAPCTPHPCLRFCTVKGLLNPDLCCSRIVESTAQCPSANCNAPMPHAIFISPGRTSRLPPTTPPLAIAIRPAPVISSHVTN</sequence>
<comment type="caution">
    <text evidence="13">The sequence shown here is derived from an EMBL/GenBank/DDBJ whole genome shotgun (WGS) entry which is preliminary data.</text>
</comment>
<evidence type="ECO:0000259" key="12">
    <source>
        <dbReference type="PROSITE" id="PS50968"/>
    </source>
</evidence>
<gene>
    <name evidence="13" type="ORF">EVG20_g9032</name>
</gene>